<evidence type="ECO:0000313" key="3">
    <source>
        <dbReference type="Proteomes" id="UP000297245"/>
    </source>
</evidence>
<evidence type="ECO:0000256" key="1">
    <source>
        <dbReference type="SAM" id="Phobius"/>
    </source>
</evidence>
<keyword evidence="1" id="KW-1133">Transmembrane helix</keyword>
<feature type="transmembrane region" description="Helical" evidence="1">
    <location>
        <begin position="214"/>
        <end position="234"/>
    </location>
</feature>
<keyword evidence="3" id="KW-1185">Reference proteome</keyword>
<protein>
    <submittedName>
        <fullName evidence="2">Uncharacterized protein</fullName>
    </submittedName>
</protein>
<reference evidence="2 3" key="1">
    <citation type="journal article" date="2019" name="Nat. Ecol. Evol.">
        <title>Megaphylogeny resolves global patterns of mushroom evolution.</title>
        <authorList>
            <person name="Varga T."/>
            <person name="Krizsan K."/>
            <person name="Foldi C."/>
            <person name="Dima B."/>
            <person name="Sanchez-Garcia M."/>
            <person name="Sanchez-Ramirez S."/>
            <person name="Szollosi G.J."/>
            <person name="Szarkandi J.G."/>
            <person name="Papp V."/>
            <person name="Albert L."/>
            <person name="Andreopoulos W."/>
            <person name="Angelini C."/>
            <person name="Antonin V."/>
            <person name="Barry K.W."/>
            <person name="Bougher N.L."/>
            <person name="Buchanan P."/>
            <person name="Buyck B."/>
            <person name="Bense V."/>
            <person name="Catcheside P."/>
            <person name="Chovatia M."/>
            <person name="Cooper J."/>
            <person name="Damon W."/>
            <person name="Desjardin D."/>
            <person name="Finy P."/>
            <person name="Geml J."/>
            <person name="Haridas S."/>
            <person name="Hughes K."/>
            <person name="Justo A."/>
            <person name="Karasinski D."/>
            <person name="Kautmanova I."/>
            <person name="Kiss B."/>
            <person name="Kocsube S."/>
            <person name="Kotiranta H."/>
            <person name="LaButti K.M."/>
            <person name="Lechner B.E."/>
            <person name="Liimatainen K."/>
            <person name="Lipzen A."/>
            <person name="Lukacs Z."/>
            <person name="Mihaltcheva S."/>
            <person name="Morgado L.N."/>
            <person name="Niskanen T."/>
            <person name="Noordeloos M.E."/>
            <person name="Ohm R.A."/>
            <person name="Ortiz-Santana B."/>
            <person name="Ovrebo C."/>
            <person name="Racz N."/>
            <person name="Riley R."/>
            <person name="Savchenko A."/>
            <person name="Shiryaev A."/>
            <person name="Soop K."/>
            <person name="Spirin V."/>
            <person name="Szebenyi C."/>
            <person name="Tomsovsky M."/>
            <person name="Tulloss R.E."/>
            <person name="Uehling J."/>
            <person name="Grigoriev I.V."/>
            <person name="Vagvolgyi C."/>
            <person name="Papp T."/>
            <person name="Martin F.M."/>
            <person name="Miettinen O."/>
            <person name="Hibbett D.S."/>
            <person name="Nagy L.G."/>
        </authorList>
    </citation>
    <scope>NUCLEOTIDE SEQUENCE [LARGE SCALE GENOMIC DNA]</scope>
    <source>
        <strain evidence="2 3">CBS 962.96</strain>
    </source>
</reference>
<sequence>MYYDYIKLLSLCEKAFFAPSLNIPFLLGRPVKRKLVYRMVPATIRVFTGKPITISWQRNPDEPSRWHFNLSHNGQELPVPVSGPDQPYGQAGIPFIAEGAFILQAVSDPLGKVFFQSGPIIATNNFDVSSGGEGQNSSDPTTTLEVKSTILESTSSPTPSATSFSSMDLPGLPNGPDFGTCVDLDGTCTGTCVNLGGTCIERPPPPPGDESSEWWGTLVGGAVIIAISITGFIFKKWRRRKRLQTEQSEMV</sequence>
<gene>
    <name evidence="2" type="ORF">K435DRAFT_802917</name>
</gene>
<dbReference type="AlphaFoldDB" id="A0A4S8LJG4"/>
<dbReference type="EMBL" id="ML179377">
    <property type="protein sequence ID" value="THU89224.1"/>
    <property type="molecule type" value="Genomic_DNA"/>
</dbReference>
<dbReference type="Proteomes" id="UP000297245">
    <property type="component" value="Unassembled WGS sequence"/>
</dbReference>
<name>A0A4S8LJG4_DENBC</name>
<proteinExistence type="predicted"/>
<keyword evidence="1" id="KW-0812">Transmembrane</keyword>
<accession>A0A4S8LJG4</accession>
<organism evidence="2 3">
    <name type="scientific">Dendrothele bispora (strain CBS 962.96)</name>
    <dbReference type="NCBI Taxonomy" id="1314807"/>
    <lineage>
        <taxon>Eukaryota</taxon>
        <taxon>Fungi</taxon>
        <taxon>Dikarya</taxon>
        <taxon>Basidiomycota</taxon>
        <taxon>Agaricomycotina</taxon>
        <taxon>Agaricomycetes</taxon>
        <taxon>Agaricomycetidae</taxon>
        <taxon>Agaricales</taxon>
        <taxon>Agaricales incertae sedis</taxon>
        <taxon>Dendrothele</taxon>
    </lineage>
</organism>
<evidence type="ECO:0000313" key="2">
    <source>
        <dbReference type="EMBL" id="THU89224.1"/>
    </source>
</evidence>
<keyword evidence="1" id="KW-0472">Membrane</keyword>